<dbReference type="Pfam" id="PF00571">
    <property type="entry name" value="CBS"/>
    <property type="match status" value="2"/>
</dbReference>
<dbReference type="Pfam" id="PF03471">
    <property type="entry name" value="CorC_HlyC"/>
    <property type="match status" value="1"/>
</dbReference>
<dbReference type="SMART" id="SM01091">
    <property type="entry name" value="CorC_HlyC"/>
    <property type="match status" value="1"/>
</dbReference>
<dbReference type="SMART" id="SM00116">
    <property type="entry name" value="CBS"/>
    <property type="match status" value="2"/>
</dbReference>
<evidence type="ECO:0000313" key="13">
    <source>
        <dbReference type="EMBL" id="RDU68964.1"/>
    </source>
</evidence>
<keyword evidence="4" id="KW-0677">Repeat</keyword>
<comment type="subcellular location">
    <subcellularLocation>
        <location evidence="1">Cell membrane</location>
        <topology evidence="1">Multi-pass membrane protein</topology>
    </subcellularLocation>
</comment>
<keyword evidence="5 9" id="KW-1133">Transmembrane helix</keyword>
<evidence type="ECO:0000256" key="6">
    <source>
        <dbReference type="ARBA" id="ARBA00023122"/>
    </source>
</evidence>
<evidence type="ECO:0000259" key="12">
    <source>
        <dbReference type="PROSITE" id="PS51846"/>
    </source>
</evidence>
<dbReference type="InterPro" id="IPR036318">
    <property type="entry name" value="FAD-bd_PCMH-like_sf"/>
</dbReference>
<evidence type="ECO:0000256" key="2">
    <source>
        <dbReference type="ARBA" id="ARBA00022475"/>
    </source>
</evidence>
<proteinExistence type="predicted"/>
<sequence length="426" mass="48037">MVVLALLLVLLNGFFVLSEFAIVKVRRSKLEELVKNGSSSAKLALKVTSSLDSYLSATQLGITLSSLALGWIGEPAIAKILEVLFVYILSNTNEVFIHTLSFAIAFSSITLLHVVLGELVPKSIAIAKAERITLWIVRPLHYFWVLLYPFIRFFEILSSSFLSLLKIEPAREHENAHSDEELKIIVGESLKGGFIDSIEGEIIKNAVDFSDTVAKEIMTPRKNMICLDADESFEENLKVIMQTNHTRYPYFKESKDNILGVIHIRDLLKEMSRENRDLNSIVHELIIVPENASISNILKKMNKEQIHTALVVDEYGGTSGLLTMEDIVEEIVGDISDEYDLVDEEISQINEQTYKMSGMLDMEKAEETLNIKFSNEHEQVSLGGYVFTLFGRLPVVGDILEDENCMFEVLEMDGARIKELKVTKRV</sequence>
<feature type="transmembrane region" description="Helical" evidence="10">
    <location>
        <begin position="132"/>
        <end position="151"/>
    </location>
</feature>
<evidence type="ECO:0000256" key="5">
    <source>
        <dbReference type="ARBA" id="ARBA00022989"/>
    </source>
</evidence>
<dbReference type="PROSITE" id="PS51371">
    <property type="entry name" value="CBS"/>
    <property type="match status" value="2"/>
</dbReference>
<evidence type="ECO:0000256" key="1">
    <source>
        <dbReference type="ARBA" id="ARBA00004651"/>
    </source>
</evidence>
<evidence type="ECO:0000256" key="9">
    <source>
        <dbReference type="PROSITE-ProRule" id="PRU01193"/>
    </source>
</evidence>
<dbReference type="InterPro" id="IPR046342">
    <property type="entry name" value="CBS_dom_sf"/>
</dbReference>
<feature type="transmembrane region" description="Helical" evidence="10">
    <location>
        <begin position="95"/>
        <end position="120"/>
    </location>
</feature>
<dbReference type="Proteomes" id="UP000257067">
    <property type="component" value="Unassembled WGS sequence"/>
</dbReference>
<evidence type="ECO:0000256" key="8">
    <source>
        <dbReference type="PROSITE-ProRule" id="PRU00703"/>
    </source>
</evidence>
<name>A0A3D8IWG1_9HELI</name>
<reference evidence="13 14" key="1">
    <citation type="submission" date="2018-04" db="EMBL/GenBank/DDBJ databases">
        <title>Novel Campyloabacter and Helicobacter Species and Strains.</title>
        <authorList>
            <person name="Mannion A.J."/>
            <person name="Shen Z."/>
            <person name="Fox J.G."/>
        </authorList>
    </citation>
    <scope>NUCLEOTIDE SEQUENCE [LARGE SCALE GENOMIC DNA]</scope>
    <source>
        <strain evidence="13 14">ATCC 700242</strain>
    </source>
</reference>
<evidence type="ECO:0000259" key="11">
    <source>
        <dbReference type="PROSITE" id="PS51371"/>
    </source>
</evidence>
<dbReference type="Gene3D" id="3.10.580.10">
    <property type="entry name" value="CBS-domain"/>
    <property type="match status" value="1"/>
</dbReference>
<organism evidence="13 14">
    <name type="scientific">Helicobacter cholecystus</name>
    <dbReference type="NCBI Taxonomy" id="45498"/>
    <lineage>
        <taxon>Bacteria</taxon>
        <taxon>Pseudomonadati</taxon>
        <taxon>Campylobacterota</taxon>
        <taxon>Epsilonproteobacteria</taxon>
        <taxon>Campylobacterales</taxon>
        <taxon>Helicobacteraceae</taxon>
        <taxon>Helicobacter</taxon>
    </lineage>
</organism>
<dbReference type="EMBL" id="NXLU01000005">
    <property type="protein sequence ID" value="RDU68964.1"/>
    <property type="molecule type" value="Genomic_DNA"/>
</dbReference>
<dbReference type="GO" id="GO:0005886">
    <property type="term" value="C:plasma membrane"/>
    <property type="evidence" value="ECO:0007669"/>
    <property type="project" value="UniProtKB-SubCell"/>
</dbReference>
<dbReference type="InterPro" id="IPR005170">
    <property type="entry name" value="Transptr-assoc_dom"/>
</dbReference>
<keyword evidence="7 9" id="KW-0472">Membrane</keyword>
<dbReference type="Pfam" id="PF01595">
    <property type="entry name" value="CNNM"/>
    <property type="match status" value="1"/>
</dbReference>
<comment type="caution">
    <text evidence="13">The sequence shown here is derived from an EMBL/GenBank/DDBJ whole genome shotgun (WGS) entry which is preliminary data.</text>
</comment>
<dbReference type="PANTHER" id="PTHR43099:SF2">
    <property type="entry name" value="UPF0053 PROTEIN YRKA"/>
    <property type="match status" value="1"/>
</dbReference>
<dbReference type="InterPro" id="IPR051676">
    <property type="entry name" value="UPF0053_domain"/>
</dbReference>
<evidence type="ECO:0000256" key="3">
    <source>
        <dbReference type="ARBA" id="ARBA00022692"/>
    </source>
</evidence>
<dbReference type="InterPro" id="IPR000644">
    <property type="entry name" value="CBS_dom"/>
</dbReference>
<accession>A0A3D8IWG1</accession>
<dbReference type="GO" id="GO:0050660">
    <property type="term" value="F:flavin adenine dinucleotide binding"/>
    <property type="evidence" value="ECO:0007669"/>
    <property type="project" value="InterPro"/>
</dbReference>
<feature type="domain" description="CBS" evidence="11">
    <location>
        <begin position="218"/>
        <end position="278"/>
    </location>
</feature>
<feature type="domain" description="CBS" evidence="11">
    <location>
        <begin position="281"/>
        <end position="338"/>
    </location>
</feature>
<dbReference type="PROSITE" id="PS51846">
    <property type="entry name" value="CNNM"/>
    <property type="match status" value="1"/>
</dbReference>
<dbReference type="InterPro" id="IPR044751">
    <property type="entry name" value="Ion_transp-like_CBS"/>
</dbReference>
<dbReference type="SUPFAM" id="SSF54631">
    <property type="entry name" value="CBS-domain pair"/>
    <property type="match status" value="1"/>
</dbReference>
<evidence type="ECO:0000256" key="7">
    <source>
        <dbReference type="ARBA" id="ARBA00023136"/>
    </source>
</evidence>
<dbReference type="PANTHER" id="PTHR43099">
    <property type="entry name" value="UPF0053 PROTEIN YRKA"/>
    <property type="match status" value="1"/>
</dbReference>
<keyword evidence="2" id="KW-1003">Cell membrane</keyword>
<keyword evidence="3 9" id="KW-0812">Transmembrane</keyword>
<dbReference type="InterPro" id="IPR002550">
    <property type="entry name" value="CNNM"/>
</dbReference>
<keyword evidence="6 8" id="KW-0129">CBS domain</keyword>
<gene>
    <name evidence="13" type="ORF">CQA62_05035</name>
</gene>
<dbReference type="FunFam" id="3.10.580.10:FF:000002">
    <property type="entry name" value="Magnesium/cobalt efflux protein CorC"/>
    <property type="match status" value="1"/>
</dbReference>
<dbReference type="InterPro" id="IPR016169">
    <property type="entry name" value="FAD-bd_PCMH_sub2"/>
</dbReference>
<protein>
    <submittedName>
        <fullName evidence="13">HlyC/CorC family transporter</fullName>
    </submittedName>
</protein>
<dbReference type="CDD" id="cd04590">
    <property type="entry name" value="CBS_pair_CorC_HlyC_assoc"/>
    <property type="match status" value="1"/>
</dbReference>
<evidence type="ECO:0000313" key="14">
    <source>
        <dbReference type="Proteomes" id="UP000257067"/>
    </source>
</evidence>
<feature type="domain" description="CNNM transmembrane" evidence="12">
    <location>
        <begin position="1"/>
        <end position="199"/>
    </location>
</feature>
<dbReference type="Gene3D" id="3.30.465.10">
    <property type="match status" value="1"/>
</dbReference>
<evidence type="ECO:0000256" key="4">
    <source>
        <dbReference type="ARBA" id="ARBA00022737"/>
    </source>
</evidence>
<keyword evidence="14" id="KW-1185">Reference proteome</keyword>
<dbReference type="AlphaFoldDB" id="A0A3D8IWG1"/>
<dbReference type="OrthoDB" id="9798188at2"/>
<dbReference type="SUPFAM" id="SSF56176">
    <property type="entry name" value="FAD-binding/transporter-associated domain-like"/>
    <property type="match status" value="1"/>
</dbReference>
<evidence type="ECO:0000256" key="10">
    <source>
        <dbReference type="SAM" id="Phobius"/>
    </source>
</evidence>